<dbReference type="PANTHER" id="PTHR43775">
    <property type="entry name" value="FATTY ACID SYNTHASE"/>
    <property type="match status" value="1"/>
</dbReference>
<proteinExistence type="predicted"/>
<dbReference type="InterPro" id="IPR050091">
    <property type="entry name" value="PKS_NRPS_Biosynth_Enz"/>
</dbReference>
<name>A0ABR0SHQ8_9HYPO</name>
<dbReference type="Gene3D" id="3.40.47.10">
    <property type="match status" value="1"/>
</dbReference>
<dbReference type="InterPro" id="IPR014031">
    <property type="entry name" value="Ketoacyl_synth_C"/>
</dbReference>
<dbReference type="Proteomes" id="UP001338125">
    <property type="component" value="Unassembled WGS sequence"/>
</dbReference>
<evidence type="ECO:0000256" key="2">
    <source>
        <dbReference type="ARBA" id="ARBA00022553"/>
    </source>
</evidence>
<comment type="caution">
    <text evidence="6">The sequence shown here is derived from an EMBL/GenBank/DDBJ whole genome shotgun (WGS) entry which is preliminary data.</text>
</comment>
<dbReference type="Gene3D" id="3.40.50.720">
    <property type="entry name" value="NAD(P)-binding Rossmann-like Domain"/>
    <property type="match status" value="1"/>
</dbReference>
<dbReference type="InterPro" id="IPR020806">
    <property type="entry name" value="PKS_PP-bd"/>
</dbReference>
<dbReference type="Pfam" id="PF02801">
    <property type="entry name" value="Ketoacyl-synt_C"/>
    <property type="match status" value="1"/>
</dbReference>
<reference evidence="6 7" key="1">
    <citation type="submission" date="2024-01" db="EMBL/GenBank/DDBJ databases">
        <title>Complete genome of Cladobotryum mycophilum ATHUM6906.</title>
        <authorList>
            <person name="Christinaki A.C."/>
            <person name="Myridakis A.I."/>
            <person name="Kouvelis V.N."/>
        </authorList>
    </citation>
    <scope>NUCLEOTIDE SEQUENCE [LARGE SCALE GENOMIC DNA]</scope>
    <source>
        <strain evidence="6 7">ATHUM6906</strain>
    </source>
</reference>
<keyword evidence="2" id="KW-0597">Phosphoprotein</keyword>
<dbReference type="InterPro" id="IPR057326">
    <property type="entry name" value="KR_dom"/>
</dbReference>
<dbReference type="EMBL" id="JAVFKD010000013">
    <property type="protein sequence ID" value="KAK5991675.1"/>
    <property type="molecule type" value="Genomic_DNA"/>
</dbReference>
<evidence type="ECO:0000256" key="3">
    <source>
        <dbReference type="ARBA" id="ARBA00023002"/>
    </source>
</evidence>
<gene>
    <name evidence="6" type="ORF">PT974_07708</name>
</gene>
<accession>A0ABR0SHQ8</accession>
<evidence type="ECO:0000259" key="5">
    <source>
        <dbReference type="PROSITE" id="PS52004"/>
    </source>
</evidence>
<feature type="domain" description="Ketosynthase family 3 (KS3)" evidence="5">
    <location>
        <begin position="1"/>
        <end position="181"/>
    </location>
</feature>
<dbReference type="PROSITE" id="PS52004">
    <property type="entry name" value="KS3_2"/>
    <property type="match status" value="1"/>
</dbReference>
<keyword evidence="7" id="KW-1185">Reference proteome</keyword>
<dbReference type="SUPFAM" id="SSF53901">
    <property type="entry name" value="Thiolase-like"/>
    <property type="match status" value="1"/>
</dbReference>
<dbReference type="SMART" id="SM00825">
    <property type="entry name" value="PKS_KS"/>
    <property type="match status" value="1"/>
</dbReference>
<evidence type="ECO:0000256" key="4">
    <source>
        <dbReference type="SAM" id="MobiDB-lite"/>
    </source>
</evidence>
<dbReference type="InterPro" id="IPR013968">
    <property type="entry name" value="PKS_KR"/>
</dbReference>
<evidence type="ECO:0000256" key="1">
    <source>
        <dbReference type="ARBA" id="ARBA00022450"/>
    </source>
</evidence>
<feature type="compositionally biased region" description="Basic and acidic residues" evidence="4">
    <location>
        <begin position="410"/>
        <end position="422"/>
    </location>
</feature>
<evidence type="ECO:0000313" key="6">
    <source>
        <dbReference type="EMBL" id="KAK5991675.1"/>
    </source>
</evidence>
<feature type="region of interest" description="Disordered" evidence="4">
    <location>
        <begin position="410"/>
        <end position="430"/>
    </location>
</feature>
<protein>
    <submittedName>
        <fullName evidence="6">Highly reducing polyketide synthase</fullName>
    </submittedName>
</protein>
<sequence length="532" mass="57522">MAGDPIRAIIRETHLDRECKTETLTSPIQVQETPIWQCYSKAGIDPLETQYFETHGTGMPTGDPIEAAVVATVFKERRSNDGALRIGSVKKNIDHTGTTSGLASIMKAVLAMERGIIPPTISISPLAYIRRFTEVARLIESKIFTPIHPITVYRMGDVPKAFHLLQSSGHMGKVVLSVAPDEMIPVLRAGTSQKTTTYLNELQETGCRFKAVGCDVTNEVDLSKALQSCEEEGLPPIHGLIQADMVLEDTIFEQMTYASYQATASPKVRGTWNLHKQLDRRDTLDFFVILSSAVSITSNSSQCNYSAAGSYQDELARRRVARGLPAVSIDLGDVKTIGVAAEAASILGRLQRLGHKPLSEKQVLGVLGSAVLTPYEPQVVVGLDSGPGSHWDGDGESQLGRDTRFSALRSDSKHDDLDKNSTEEASSSLGNRLATATSLENAVELVCAAIAEKLSGIFLIPIADIELANRPAHYGIYSLVAVELRNMLVQQAAAEASIFSILQSPSLAALAADVTVQSAYVRSSKIELSFKN</sequence>
<dbReference type="InterPro" id="IPR020841">
    <property type="entry name" value="PKS_Beta-ketoAc_synthase_dom"/>
</dbReference>
<dbReference type="SUPFAM" id="SSF51735">
    <property type="entry name" value="NAD(P)-binding Rossmann-fold domains"/>
    <property type="match status" value="1"/>
</dbReference>
<keyword evidence="1" id="KW-0596">Phosphopantetheine</keyword>
<dbReference type="SMART" id="SM00823">
    <property type="entry name" value="PKS_PP"/>
    <property type="match status" value="1"/>
</dbReference>
<evidence type="ECO:0000313" key="7">
    <source>
        <dbReference type="Proteomes" id="UP001338125"/>
    </source>
</evidence>
<dbReference type="PANTHER" id="PTHR43775:SF29">
    <property type="entry name" value="ASPERFURANONE POLYKETIDE SYNTHASE AFOG-RELATED"/>
    <property type="match status" value="1"/>
</dbReference>
<keyword evidence="3" id="KW-0560">Oxidoreductase</keyword>
<dbReference type="Pfam" id="PF08659">
    <property type="entry name" value="KR"/>
    <property type="match status" value="1"/>
</dbReference>
<dbReference type="SMART" id="SM00822">
    <property type="entry name" value="PKS_KR"/>
    <property type="match status" value="1"/>
</dbReference>
<organism evidence="6 7">
    <name type="scientific">Cladobotryum mycophilum</name>
    <dbReference type="NCBI Taxonomy" id="491253"/>
    <lineage>
        <taxon>Eukaryota</taxon>
        <taxon>Fungi</taxon>
        <taxon>Dikarya</taxon>
        <taxon>Ascomycota</taxon>
        <taxon>Pezizomycotina</taxon>
        <taxon>Sordariomycetes</taxon>
        <taxon>Hypocreomycetidae</taxon>
        <taxon>Hypocreales</taxon>
        <taxon>Hypocreaceae</taxon>
        <taxon>Cladobotryum</taxon>
    </lineage>
</organism>
<dbReference type="InterPro" id="IPR016039">
    <property type="entry name" value="Thiolase-like"/>
</dbReference>
<dbReference type="InterPro" id="IPR036291">
    <property type="entry name" value="NAD(P)-bd_dom_sf"/>
</dbReference>